<keyword evidence="4 8" id="KW-0479">Metal-binding</keyword>
<proteinExistence type="inferred from homology"/>
<evidence type="ECO:0000256" key="1">
    <source>
        <dbReference type="ARBA" id="ARBA00010669"/>
    </source>
</evidence>
<dbReference type="FunFam" id="3.40.140.10:FF:000005">
    <property type="entry name" value="tRNA-specific adenosine deaminase"/>
    <property type="match status" value="1"/>
</dbReference>
<keyword evidence="6 8" id="KW-0862">Zinc</keyword>
<dbReference type="GO" id="GO:0008270">
    <property type="term" value="F:zinc ion binding"/>
    <property type="evidence" value="ECO:0007669"/>
    <property type="project" value="UniProtKB-UniRule"/>
</dbReference>
<comment type="function">
    <text evidence="8">Catalyzes the deamination of adenosine to inosine at the wobble position 34 of tRNA(Arg2).</text>
</comment>
<comment type="caution">
    <text evidence="10">The sequence shown here is derived from an EMBL/GenBank/DDBJ whole genome shotgun (WGS) entry which is preliminary data.</text>
</comment>
<dbReference type="NCBIfam" id="NF008113">
    <property type="entry name" value="PRK10860.1"/>
    <property type="match status" value="1"/>
</dbReference>
<dbReference type="InterPro" id="IPR016192">
    <property type="entry name" value="APOBEC/CMP_deaminase_Zn-bd"/>
</dbReference>
<reference evidence="10 11" key="1">
    <citation type="submission" date="2020-10" db="EMBL/GenBank/DDBJ databases">
        <title>The genome sequence of Chitinilyticum litopenaei 4Y14.</title>
        <authorList>
            <person name="Liu Y."/>
        </authorList>
    </citation>
    <scope>NUCLEOTIDE SEQUENCE [LARGE SCALE GENOMIC DNA]</scope>
    <source>
        <strain evidence="10 11">4Y14</strain>
    </source>
</reference>
<feature type="binding site" evidence="8">
    <location>
        <position position="60"/>
    </location>
    <ligand>
        <name>Zn(2+)</name>
        <dbReference type="ChEBI" id="CHEBI:29105"/>
        <note>catalytic</note>
    </ligand>
</feature>
<comment type="similarity">
    <text evidence="1">Belongs to the cytidine and deoxycytidylate deaminase family. ADAT2 subfamily.</text>
</comment>
<evidence type="ECO:0000256" key="8">
    <source>
        <dbReference type="HAMAP-Rule" id="MF_00972"/>
    </source>
</evidence>
<dbReference type="PANTHER" id="PTHR11079">
    <property type="entry name" value="CYTOSINE DEAMINASE FAMILY MEMBER"/>
    <property type="match status" value="1"/>
</dbReference>
<evidence type="ECO:0000256" key="5">
    <source>
        <dbReference type="ARBA" id="ARBA00022801"/>
    </source>
</evidence>
<dbReference type="RefSeq" id="WP_194116013.1">
    <property type="nucleotide sequence ID" value="NZ_JADFUA010000004.1"/>
</dbReference>
<keyword evidence="11" id="KW-1185">Reference proteome</keyword>
<dbReference type="SUPFAM" id="SSF53927">
    <property type="entry name" value="Cytidine deaminase-like"/>
    <property type="match status" value="1"/>
</dbReference>
<keyword evidence="3 8" id="KW-0819">tRNA processing</keyword>
<protein>
    <recommendedName>
        <fullName evidence="8">tRNA-specific adenosine deaminase</fullName>
        <ecNumber evidence="8">3.5.4.33</ecNumber>
    </recommendedName>
</protein>
<dbReference type="InterPro" id="IPR002125">
    <property type="entry name" value="CMP_dCMP_dom"/>
</dbReference>
<dbReference type="PROSITE" id="PS51747">
    <property type="entry name" value="CYT_DCMP_DEAMINASES_2"/>
    <property type="match status" value="1"/>
</dbReference>
<dbReference type="PANTHER" id="PTHR11079:SF202">
    <property type="entry name" value="TRNA-SPECIFIC ADENOSINE DEAMINASE"/>
    <property type="match status" value="1"/>
</dbReference>
<dbReference type="AlphaFoldDB" id="A0A8J7FHS2"/>
<evidence type="ECO:0000256" key="6">
    <source>
        <dbReference type="ARBA" id="ARBA00022833"/>
    </source>
</evidence>
<evidence type="ECO:0000313" key="10">
    <source>
        <dbReference type="EMBL" id="MBE9609490.1"/>
    </source>
</evidence>
<dbReference type="HAMAP" id="MF_00972">
    <property type="entry name" value="tRNA_aden_deaminase"/>
    <property type="match status" value="1"/>
</dbReference>
<keyword evidence="5 8" id="KW-0378">Hydrolase</keyword>
<dbReference type="InterPro" id="IPR016193">
    <property type="entry name" value="Cytidine_deaminase-like"/>
</dbReference>
<evidence type="ECO:0000256" key="2">
    <source>
        <dbReference type="ARBA" id="ARBA00011738"/>
    </source>
</evidence>
<dbReference type="PROSITE" id="PS00903">
    <property type="entry name" value="CYT_DCMP_DEAMINASES_1"/>
    <property type="match status" value="1"/>
</dbReference>
<evidence type="ECO:0000256" key="4">
    <source>
        <dbReference type="ARBA" id="ARBA00022723"/>
    </source>
</evidence>
<dbReference type="GO" id="GO:0002100">
    <property type="term" value="P:tRNA wobble adenosine to inosine editing"/>
    <property type="evidence" value="ECO:0007669"/>
    <property type="project" value="UniProtKB-UniRule"/>
</dbReference>
<gene>
    <name evidence="8 10" type="primary">tadA</name>
    <name evidence="10" type="ORF">INR99_09005</name>
</gene>
<evidence type="ECO:0000313" key="11">
    <source>
        <dbReference type="Proteomes" id="UP000604481"/>
    </source>
</evidence>
<dbReference type="CDD" id="cd01285">
    <property type="entry name" value="nucleoside_deaminase"/>
    <property type="match status" value="1"/>
</dbReference>
<dbReference type="Pfam" id="PF00383">
    <property type="entry name" value="dCMP_cyt_deam_1"/>
    <property type="match status" value="1"/>
</dbReference>
<evidence type="ECO:0000259" key="9">
    <source>
        <dbReference type="PROSITE" id="PS51747"/>
    </source>
</evidence>
<feature type="binding site" evidence="8">
    <location>
        <position position="93"/>
    </location>
    <ligand>
        <name>Zn(2+)</name>
        <dbReference type="ChEBI" id="CHEBI:29105"/>
        <note>catalytic</note>
    </ligand>
</feature>
<dbReference type="EC" id="3.5.4.33" evidence="8"/>
<feature type="active site" description="Proton donor" evidence="8">
    <location>
        <position position="62"/>
    </location>
</feature>
<sequence>MNIKVTDSISDQTFMAMALAAAADAASAGEVPVGAVLVKEGEVLAVAHNQPIGLHDPSAHAEMLALRAAATRLGNYRLDGCTLYVTLEPCPMCAGAILHSRIARVVYAAADAKTGAAGSVVNLFTSRQLNHHTHVEGGCCASEAAAQLSDFFAQRRSKA</sequence>
<dbReference type="Proteomes" id="UP000604481">
    <property type="component" value="Unassembled WGS sequence"/>
</dbReference>
<feature type="domain" description="CMP/dCMP-type deaminase" evidence="9">
    <location>
        <begin position="9"/>
        <end position="120"/>
    </location>
</feature>
<evidence type="ECO:0000256" key="3">
    <source>
        <dbReference type="ARBA" id="ARBA00022694"/>
    </source>
</evidence>
<dbReference type="EMBL" id="JADFUA010000004">
    <property type="protein sequence ID" value="MBE9609490.1"/>
    <property type="molecule type" value="Genomic_DNA"/>
</dbReference>
<comment type="subunit">
    <text evidence="2 8">Homodimer.</text>
</comment>
<dbReference type="InterPro" id="IPR028883">
    <property type="entry name" value="tRNA_aden_deaminase"/>
</dbReference>
<comment type="catalytic activity">
    <reaction evidence="7 8">
        <text>adenosine(34) in tRNA + H2O + H(+) = inosine(34) in tRNA + NH4(+)</text>
        <dbReference type="Rhea" id="RHEA:43168"/>
        <dbReference type="Rhea" id="RHEA-COMP:10373"/>
        <dbReference type="Rhea" id="RHEA-COMP:10374"/>
        <dbReference type="ChEBI" id="CHEBI:15377"/>
        <dbReference type="ChEBI" id="CHEBI:15378"/>
        <dbReference type="ChEBI" id="CHEBI:28938"/>
        <dbReference type="ChEBI" id="CHEBI:74411"/>
        <dbReference type="ChEBI" id="CHEBI:82852"/>
        <dbReference type="EC" id="3.5.4.33"/>
    </reaction>
</comment>
<organism evidence="10 11">
    <name type="scientific">Chitinilyticum piscinae</name>
    <dbReference type="NCBI Taxonomy" id="2866724"/>
    <lineage>
        <taxon>Bacteria</taxon>
        <taxon>Pseudomonadati</taxon>
        <taxon>Pseudomonadota</taxon>
        <taxon>Betaproteobacteria</taxon>
        <taxon>Neisseriales</taxon>
        <taxon>Chitinibacteraceae</taxon>
        <taxon>Chitinilyticum</taxon>
    </lineage>
</organism>
<accession>A0A8J7FHS2</accession>
<evidence type="ECO:0000256" key="7">
    <source>
        <dbReference type="ARBA" id="ARBA00048045"/>
    </source>
</evidence>
<dbReference type="Gene3D" id="3.40.140.10">
    <property type="entry name" value="Cytidine Deaminase, domain 2"/>
    <property type="match status" value="1"/>
</dbReference>
<comment type="cofactor">
    <cofactor evidence="8">
        <name>Zn(2+)</name>
        <dbReference type="ChEBI" id="CHEBI:29105"/>
    </cofactor>
    <text evidence="8">Binds 1 zinc ion per subunit.</text>
</comment>
<dbReference type="GO" id="GO:0052717">
    <property type="term" value="F:tRNA-specific adenosine-34 deaminase activity"/>
    <property type="evidence" value="ECO:0007669"/>
    <property type="project" value="UniProtKB-UniRule"/>
</dbReference>
<name>A0A8J7FHS2_9NEIS</name>
<feature type="binding site" evidence="8">
    <location>
        <position position="90"/>
    </location>
    <ligand>
        <name>Zn(2+)</name>
        <dbReference type="ChEBI" id="CHEBI:29105"/>
        <note>catalytic</note>
    </ligand>
</feature>